<evidence type="ECO:0000256" key="2">
    <source>
        <dbReference type="ARBA" id="ARBA00022448"/>
    </source>
</evidence>
<dbReference type="AlphaFoldDB" id="A0A2N7PPL0"/>
<dbReference type="Pfam" id="PF00209">
    <property type="entry name" value="SNF"/>
    <property type="match status" value="2"/>
</dbReference>
<accession>A0A2N7PPL0</accession>
<dbReference type="PROSITE" id="PS50267">
    <property type="entry name" value="NA_NEUROTRAN_SYMP_3"/>
    <property type="match status" value="1"/>
</dbReference>
<dbReference type="SUPFAM" id="SSF161070">
    <property type="entry name" value="SNF-like"/>
    <property type="match status" value="1"/>
</dbReference>
<keyword evidence="4 6" id="KW-1133">Transmembrane helix</keyword>
<evidence type="ECO:0000256" key="4">
    <source>
        <dbReference type="ARBA" id="ARBA00022989"/>
    </source>
</evidence>
<feature type="transmembrane region" description="Helical" evidence="6">
    <location>
        <begin position="329"/>
        <end position="354"/>
    </location>
</feature>
<dbReference type="Proteomes" id="UP000235460">
    <property type="component" value="Unassembled WGS sequence"/>
</dbReference>
<sequence length="504" mass="56669">MQKRETWATKIGLIFAAAGNAIGLGNLLRFPSKVALYGGGAFIVPYFISLFLLGIPLMILEWVIGRFAGSKGHGSMVGIMGEFFNHSYIARIVGSLGVVIPFLIVCYYIYIESWTLGFAFFSLFKKLPQPIVAEDPKLIMMPFLDFYRNYTKPSPYAIVFLTITLFVNWYILERGIIKGIELTAKIGIPALLLMGIFLSIVSLSMNNWKGLEGLYFIFKPDFSRLLDPQVWVEASGQIFFTLSLAMGAIATYASYVKENEDVLKAGLYTTGLNEFVEVLIGASIAIPAAFAMFGASSIPELAEEGTFRIGFMSMPAILTALPFGYYLSFIWFFLLFIAALTSSLALIQPLVALFEDELKIFHSNSVNISMIMVSIGAFLSAFVPKFLDELDFWAGTLFLIIFGFIEILAFVWLFGVENFYKELTRDVFLKIPKVFVYLFYGTSAIFIGLLFYFWTITKLPEYLGELSWNLIIARGFIVASILLIILIAIESKRKYFDQERDDLS</sequence>
<protein>
    <submittedName>
        <fullName evidence="7">Sodium:calcium symporter</fullName>
    </submittedName>
</protein>
<feature type="transmembrane region" description="Helical" evidence="6">
    <location>
        <begin position="275"/>
        <end position="298"/>
    </location>
</feature>
<comment type="subcellular location">
    <subcellularLocation>
        <location evidence="1">Membrane</location>
        <topology evidence="1">Multi-pass membrane protein</topology>
    </subcellularLocation>
</comment>
<feature type="transmembrane region" description="Helical" evidence="6">
    <location>
        <begin position="392"/>
        <end position="414"/>
    </location>
</feature>
<feature type="transmembrane region" description="Helical" evidence="6">
    <location>
        <begin position="434"/>
        <end position="454"/>
    </location>
</feature>
<dbReference type="InterPro" id="IPR000175">
    <property type="entry name" value="Na/ntran_symport"/>
</dbReference>
<evidence type="ECO:0000256" key="5">
    <source>
        <dbReference type="ARBA" id="ARBA00023136"/>
    </source>
</evidence>
<keyword evidence="5 6" id="KW-0472">Membrane</keyword>
<keyword evidence="3 6" id="KW-0812">Transmembrane</keyword>
<feature type="transmembrane region" description="Helical" evidence="6">
    <location>
        <begin position="234"/>
        <end position="255"/>
    </location>
</feature>
<name>A0A2N7PPL0_9BACT</name>
<comment type="caution">
    <text evidence="7">The sequence shown here is derived from an EMBL/GenBank/DDBJ whole genome shotgun (WGS) entry which is preliminary data.</text>
</comment>
<feature type="transmembrane region" description="Helical" evidence="6">
    <location>
        <begin position="88"/>
        <end position="110"/>
    </location>
</feature>
<gene>
    <name evidence="7" type="ORF">C0190_02005</name>
</gene>
<feature type="transmembrane region" description="Helical" evidence="6">
    <location>
        <begin position="34"/>
        <end position="67"/>
    </location>
</feature>
<evidence type="ECO:0000256" key="3">
    <source>
        <dbReference type="ARBA" id="ARBA00022692"/>
    </source>
</evidence>
<keyword evidence="2" id="KW-0813">Transport</keyword>
<feature type="transmembrane region" description="Helical" evidence="6">
    <location>
        <begin position="184"/>
        <end position="205"/>
    </location>
</feature>
<feature type="transmembrane region" description="Helical" evidence="6">
    <location>
        <begin position="154"/>
        <end position="172"/>
    </location>
</feature>
<dbReference type="PANTHER" id="PTHR42948">
    <property type="entry name" value="TRANSPORTER"/>
    <property type="match status" value="1"/>
</dbReference>
<feature type="transmembrane region" description="Helical" evidence="6">
    <location>
        <begin position="366"/>
        <end position="386"/>
    </location>
</feature>
<dbReference type="PRINTS" id="PR00176">
    <property type="entry name" value="NANEUSMPORT"/>
</dbReference>
<evidence type="ECO:0000313" key="8">
    <source>
        <dbReference type="Proteomes" id="UP000235460"/>
    </source>
</evidence>
<organism evidence="7 8">
    <name type="scientific">Thermodesulfobacterium geofontis</name>
    <dbReference type="NCBI Taxonomy" id="1295609"/>
    <lineage>
        <taxon>Bacteria</taxon>
        <taxon>Pseudomonadati</taxon>
        <taxon>Thermodesulfobacteriota</taxon>
        <taxon>Thermodesulfobacteria</taxon>
        <taxon>Thermodesulfobacteriales</taxon>
        <taxon>Thermodesulfobacteriaceae</taxon>
        <taxon>Thermodesulfobacterium</taxon>
    </lineage>
</organism>
<evidence type="ECO:0000256" key="6">
    <source>
        <dbReference type="SAM" id="Phobius"/>
    </source>
</evidence>
<evidence type="ECO:0000256" key="1">
    <source>
        <dbReference type="ARBA" id="ARBA00004141"/>
    </source>
</evidence>
<dbReference type="PANTHER" id="PTHR42948:SF1">
    <property type="entry name" value="TRANSPORTER"/>
    <property type="match status" value="1"/>
</dbReference>
<reference evidence="7 8" key="1">
    <citation type="submission" date="2018-01" db="EMBL/GenBank/DDBJ databases">
        <title>Metagenomic assembled genomes from two thermal pools in the Uzon Caldera, Kamchatka, Russia.</title>
        <authorList>
            <person name="Wilkins L."/>
            <person name="Ettinger C."/>
        </authorList>
    </citation>
    <scope>NUCLEOTIDE SEQUENCE [LARGE SCALE GENOMIC DNA]</scope>
    <source>
        <strain evidence="7">ZAV-08</strain>
    </source>
</reference>
<dbReference type="GO" id="GO:0016020">
    <property type="term" value="C:membrane"/>
    <property type="evidence" value="ECO:0007669"/>
    <property type="project" value="UniProtKB-SubCell"/>
</dbReference>
<evidence type="ECO:0000313" key="7">
    <source>
        <dbReference type="EMBL" id="PMP68195.1"/>
    </source>
</evidence>
<dbReference type="EMBL" id="PNIK01000029">
    <property type="protein sequence ID" value="PMP68195.1"/>
    <property type="molecule type" value="Genomic_DNA"/>
</dbReference>
<feature type="transmembrane region" description="Helical" evidence="6">
    <location>
        <begin position="466"/>
        <end position="489"/>
    </location>
</feature>
<proteinExistence type="predicted"/>
<dbReference type="InterPro" id="IPR037272">
    <property type="entry name" value="SNS_sf"/>
</dbReference>
<feature type="transmembrane region" description="Helical" evidence="6">
    <location>
        <begin position="7"/>
        <end position="28"/>
    </location>
</feature>